<gene>
    <name evidence="1" type="ORF">EXIGLDRAFT_829740</name>
</gene>
<accession>A0A165P8U7</accession>
<sequence>MACLLTTIPPELRDDIIERVLLYERPAPSDISSEHPNREHAPAEAILNAKKGSASRVRLERSTPTCNAAGLVCASHQLASETRAVANRLKLVYKLDLLLVHETWLWPTWTCLPLPADRIEHMHVTIRLLARPPAQHKVGLLSSYRGPPALMWALYFLLESGLTRGFAFRDQPGRPSRPICVQNLTLDFVERGYKFDPIQIRAFITRDPTARVDHAYDAWVLNQYRPRPLPTAEPMRIHWFARIVRPYIDLVVRDPWNYKWSAVVHQRVGSVVIAICGQTMYTLDVADVLATLRAKHHFTDVLEGFLPMLRAYMVETLALRAKRGLPVPATTRVLDGVGNT</sequence>
<name>A0A165P8U7_EXIGL</name>
<organism evidence="1 2">
    <name type="scientific">Exidia glandulosa HHB12029</name>
    <dbReference type="NCBI Taxonomy" id="1314781"/>
    <lineage>
        <taxon>Eukaryota</taxon>
        <taxon>Fungi</taxon>
        <taxon>Dikarya</taxon>
        <taxon>Basidiomycota</taxon>
        <taxon>Agaricomycotina</taxon>
        <taxon>Agaricomycetes</taxon>
        <taxon>Auriculariales</taxon>
        <taxon>Exidiaceae</taxon>
        <taxon>Exidia</taxon>
    </lineage>
</organism>
<reference evidence="1 2" key="1">
    <citation type="journal article" date="2016" name="Mol. Biol. Evol.">
        <title>Comparative Genomics of Early-Diverging Mushroom-Forming Fungi Provides Insights into the Origins of Lignocellulose Decay Capabilities.</title>
        <authorList>
            <person name="Nagy L.G."/>
            <person name="Riley R."/>
            <person name="Tritt A."/>
            <person name="Adam C."/>
            <person name="Daum C."/>
            <person name="Floudas D."/>
            <person name="Sun H."/>
            <person name="Yadav J.S."/>
            <person name="Pangilinan J."/>
            <person name="Larsson K.H."/>
            <person name="Matsuura K."/>
            <person name="Barry K."/>
            <person name="Labutti K."/>
            <person name="Kuo R."/>
            <person name="Ohm R.A."/>
            <person name="Bhattacharya S.S."/>
            <person name="Shirouzu T."/>
            <person name="Yoshinaga Y."/>
            <person name="Martin F.M."/>
            <person name="Grigoriev I.V."/>
            <person name="Hibbett D.S."/>
        </authorList>
    </citation>
    <scope>NUCLEOTIDE SEQUENCE [LARGE SCALE GENOMIC DNA]</scope>
    <source>
        <strain evidence="1 2">HHB12029</strain>
    </source>
</reference>
<dbReference type="STRING" id="1314781.A0A165P8U7"/>
<dbReference type="Proteomes" id="UP000077266">
    <property type="component" value="Unassembled WGS sequence"/>
</dbReference>
<evidence type="ECO:0000313" key="2">
    <source>
        <dbReference type="Proteomes" id="UP000077266"/>
    </source>
</evidence>
<dbReference type="OrthoDB" id="2823490at2759"/>
<evidence type="ECO:0000313" key="1">
    <source>
        <dbReference type="EMBL" id="KZW01809.1"/>
    </source>
</evidence>
<dbReference type="InParanoid" id="A0A165P8U7"/>
<dbReference type="AlphaFoldDB" id="A0A165P8U7"/>
<proteinExistence type="predicted"/>
<protein>
    <submittedName>
        <fullName evidence="1">Uncharacterized protein</fullName>
    </submittedName>
</protein>
<keyword evidence="2" id="KW-1185">Reference proteome</keyword>
<dbReference type="EMBL" id="KV425891">
    <property type="protein sequence ID" value="KZW01809.1"/>
    <property type="molecule type" value="Genomic_DNA"/>
</dbReference>